<dbReference type="Gene3D" id="1.10.10.2910">
    <property type="match status" value="1"/>
</dbReference>
<proteinExistence type="predicted"/>
<keyword evidence="3" id="KW-1185">Reference proteome</keyword>
<gene>
    <name evidence="2" type="ORF">FHS99_002926</name>
</gene>
<dbReference type="InterPro" id="IPR052345">
    <property type="entry name" value="Rad_response_metalloprotease"/>
</dbReference>
<evidence type="ECO:0000313" key="3">
    <source>
        <dbReference type="Proteomes" id="UP000546701"/>
    </source>
</evidence>
<dbReference type="InterPro" id="IPR010359">
    <property type="entry name" value="IrrE_HExxH"/>
</dbReference>
<comment type="caution">
    <text evidence="2">The sequence shown here is derived from an EMBL/GenBank/DDBJ whole genome shotgun (WGS) entry which is preliminary data.</text>
</comment>
<dbReference type="PANTHER" id="PTHR43236">
    <property type="entry name" value="ANTITOXIN HIGA1"/>
    <property type="match status" value="1"/>
</dbReference>
<dbReference type="PANTHER" id="PTHR43236:SF2">
    <property type="entry name" value="BLL0069 PROTEIN"/>
    <property type="match status" value="1"/>
</dbReference>
<dbReference type="Proteomes" id="UP000546701">
    <property type="component" value="Unassembled WGS sequence"/>
</dbReference>
<evidence type="ECO:0000313" key="2">
    <source>
        <dbReference type="EMBL" id="MBB5730423.1"/>
    </source>
</evidence>
<evidence type="ECO:0000259" key="1">
    <source>
        <dbReference type="Pfam" id="PF06114"/>
    </source>
</evidence>
<dbReference type="OrthoDB" id="9794834at2"/>
<name>A0A7W9BUL6_9SPHN</name>
<accession>A0A7W9BUL6</accession>
<dbReference type="Pfam" id="PF06114">
    <property type="entry name" value="Peptidase_M78"/>
    <property type="match status" value="1"/>
</dbReference>
<organism evidence="2 3">
    <name type="scientific">Sphingomonas prati</name>
    <dbReference type="NCBI Taxonomy" id="1843237"/>
    <lineage>
        <taxon>Bacteria</taxon>
        <taxon>Pseudomonadati</taxon>
        <taxon>Pseudomonadota</taxon>
        <taxon>Alphaproteobacteria</taxon>
        <taxon>Sphingomonadales</taxon>
        <taxon>Sphingomonadaceae</taxon>
        <taxon>Sphingomonas</taxon>
    </lineage>
</organism>
<feature type="domain" description="IrrE N-terminal-like" evidence="1">
    <location>
        <begin position="26"/>
        <end position="156"/>
    </location>
</feature>
<sequence>MINVEHRSILDRYKNMVPVPVGKLAQELGIQVNLALLSPNISGLIEPNSETPSGFHIRVNRYEIPERQRFTIAHEIAHFLLHRDYIKNGIVDNVMYRSGLSSKRETEANRLAAEIVMPRAALDEALENLGGKKDDASAMQLAKIFRVSLPAMKVRLGIA</sequence>
<dbReference type="AlphaFoldDB" id="A0A7W9BUL6"/>
<dbReference type="RefSeq" id="WP_157177052.1">
    <property type="nucleotide sequence ID" value="NZ_BMJP01000005.1"/>
</dbReference>
<reference evidence="2 3" key="1">
    <citation type="submission" date="2020-08" db="EMBL/GenBank/DDBJ databases">
        <title>Genomic Encyclopedia of Type Strains, Phase IV (KMG-IV): sequencing the most valuable type-strain genomes for metagenomic binning, comparative biology and taxonomic classification.</title>
        <authorList>
            <person name="Goeker M."/>
        </authorList>
    </citation>
    <scope>NUCLEOTIDE SEQUENCE [LARGE SCALE GENOMIC DNA]</scope>
    <source>
        <strain evidence="2 3">DSM 103336</strain>
    </source>
</reference>
<protein>
    <recommendedName>
        <fullName evidence="1">IrrE N-terminal-like domain-containing protein</fullName>
    </recommendedName>
</protein>
<dbReference type="EMBL" id="JACIJR010000007">
    <property type="protein sequence ID" value="MBB5730423.1"/>
    <property type="molecule type" value="Genomic_DNA"/>
</dbReference>